<feature type="transmembrane region" description="Helical" evidence="6">
    <location>
        <begin position="145"/>
        <end position="164"/>
    </location>
</feature>
<keyword evidence="6" id="KW-1133">Transmembrane helix</keyword>
<feature type="region of interest" description="Disordered" evidence="5">
    <location>
        <begin position="78"/>
        <end position="104"/>
    </location>
</feature>
<name>A0AAD3H9G7_9STRA</name>
<keyword evidence="3 6" id="KW-0472">Membrane</keyword>
<dbReference type="GO" id="GO:0016020">
    <property type="term" value="C:membrane"/>
    <property type="evidence" value="ECO:0007669"/>
    <property type="project" value="UniProtKB-SubCell"/>
</dbReference>
<feature type="region of interest" description="Disordered" evidence="5">
    <location>
        <begin position="1"/>
        <end position="52"/>
    </location>
</feature>
<dbReference type="EMBL" id="BLLK01000047">
    <property type="protein sequence ID" value="GFH54874.1"/>
    <property type="molecule type" value="Genomic_DNA"/>
</dbReference>
<protein>
    <recommendedName>
        <fullName evidence="7">Glycosyl transferase 64 domain-containing protein</fullName>
    </recommendedName>
</protein>
<keyword evidence="9" id="KW-1185">Reference proteome</keyword>
<dbReference type="InterPro" id="IPR029044">
    <property type="entry name" value="Nucleotide-diphossugar_trans"/>
</dbReference>
<dbReference type="Pfam" id="PF09258">
    <property type="entry name" value="Glyco_transf_64"/>
    <property type="match status" value="1"/>
</dbReference>
<evidence type="ECO:0000256" key="1">
    <source>
        <dbReference type="ARBA" id="ARBA00004370"/>
    </source>
</evidence>
<comment type="caution">
    <text evidence="8">The sequence shown here is derived from an EMBL/GenBank/DDBJ whole genome shotgun (WGS) entry which is preliminary data.</text>
</comment>
<keyword evidence="4" id="KW-1015">Disulfide bond</keyword>
<keyword evidence="6" id="KW-0812">Transmembrane</keyword>
<gene>
    <name evidence="8" type="ORF">CTEN210_11350</name>
</gene>
<evidence type="ECO:0000313" key="9">
    <source>
        <dbReference type="Proteomes" id="UP001054902"/>
    </source>
</evidence>
<dbReference type="PANTHER" id="PTHR48261:SF2">
    <property type="entry name" value="ACETYLGLUCOSAMINYLTRANSFERASE"/>
    <property type="match status" value="1"/>
</dbReference>
<evidence type="ECO:0000256" key="2">
    <source>
        <dbReference type="ARBA" id="ARBA00022679"/>
    </source>
</evidence>
<evidence type="ECO:0000259" key="7">
    <source>
        <dbReference type="Pfam" id="PF09258"/>
    </source>
</evidence>
<dbReference type="Gene3D" id="3.90.550.10">
    <property type="entry name" value="Spore Coat Polysaccharide Biosynthesis Protein SpsA, Chain A"/>
    <property type="match status" value="1"/>
</dbReference>
<feature type="compositionally biased region" description="Polar residues" evidence="5">
    <location>
        <begin position="22"/>
        <end position="36"/>
    </location>
</feature>
<evidence type="ECO:0000313" key="8">
    <source>
        <dbReference type="EMBL" id="GFH54874.1"/>
    </source>
</evidence>
<evidence type="ECO:0000256" key="4">
    <source>
        <dbReference type="ARBA" id="ARBA00023157"/>
    </source>
</evidence>
<dbReference type="InterPro" id="IPR015338">
    <property type="entry name" value="GT64_dom"/>
</dbReference>
<dbReference type="SUPFAM" id="SSF53448">
    <property type="entry name" value="Nucleotide-diphospho-sugar transferases"/>
    <property type="match status" value="1"/>
</dbReference>
<organism evidence="8 9">
    <name type="scientific">Chaetoceros tenuissimus</name>
    <dbReference type="NCBI Taxonomy" id="426638"/>
    <lineage>
        <taxon>Eukaryota</taxon>
        <taxon>Sar</taxon>
        <taxon>Stramenopiles</taxon>
        <taxon>Ochrophyta</taxon>
        <taxon>Bacillariophyta</taxon>
        <taxon>Coscinodiscophyceae</taxon>
        <taxon>Chaetocerotophycidae</taxon>
        <taxon>Chaetocerotales</taxon>
        <taxon>Chaetocerotaceae</taxon>
        <taxon>Chaetoceros</taxon>
    </lineage>
</organism>
<dbReference type="PANTHER" id="PTHR48261">
    <property type="entry name" value="ACETYLGLUCOSAMINYLTRANSFERASE"/>
    <property type="match status" value="1"/>
</dbReference>
<dbReference type="GO" id="GO:0016757">
    <property type="term" value="F:glycosyltransferase activity"/>
    <property type="evidence" value="ECO:0007669"/>
    <property type="project" value="InterPro"/>
</dbReference>
<evidence type="ECO:0000256" key="6">
    <source>
        <dbReference type="SAM" id="Phobius"/>
    </source>
</evidence>
<dbReference type="Proteomes" id="UP001054902">
    <property type="component" value="Unassembled WGS sequence"/>
</dbReference>
<comment type="subcellular location">
    <subcellularLocation>
        <location evidence="1">Membrane</location>
    </subcellularLocation>
</comment>
<reference evidence="8 9" key="1">
    <citation type="journal article" date="2021" name="Sci. Rep.">
        <title>The genome of the diatom Chaetoceros tenuissimus carries an ancient integrated fragment of an extant virus.</title>
        <authorList>
            <person name="Hongo Y."/>
            <person name="Kimura K."/>
            <person name="Takaki Y."/>
            <person name="Yoshida Y."/>
            <person name="Baba S."/>
            <person name="Kobayashi G."/>
            <person name="Nagasaki K."/>
            <person name="Hano T."/>
            <person name="Tomaru Y."/>
        </authorList>
    </citation>
    <scope>NUCLEOTIDE SEQUENCE [LARGE SCALE GENOMIC DNA]</scope>
    <source>
        <strain evidence="8 9">NIES-3715</strain>
    </source>
</reference>
<sequence>MEQDLFLRRLNSDILDDDSEIPQCSTPPLAESSPSRPSFRRMNSELAQAPIRQRSMRRLASMDSSDHFNLSTHGRDMIELGTSTHSPDVEQGPQGPQGPRSPILRRLSSDLSNAFNSLRKAPQSNMHFERHGSLSKTKKRKNPKIKIRIIGLTLVMLVLGVLYMEIQFITSAYIDFDQSLEDEVTLQELRIAKYQMDKAREQSLLKSLGDIDREKYTVRINTWRRNNQLIAVIRHYQTCPNVAQIQVVWCDEENKPPAELYHQEDEKLPKIIVERHAKNSLNERFRMSEDTKAITPTLGILSVDDDVTRPCEAIDAGFYKWTDIPDRILGFDYRVHMITEDHRDNRLDTNPIWAYGYLSSTQMRNQYSITLPRFSFIHRDYFDLYTKFAPQRVISMVDTHTNCEDIAMSFFVSALTHGKVPRLADFWAAMPSMVKLNSPKAISETDDHKRIRDECVDKFAFLYGLKDGYKALTDGKVRNTNNVMEDLHSFSSKKLFHDSLFELGDDAGYESYIVLKGFNKGRKELALQLSDWINNQEQNKQKIPFQHVYMKLKSQMKSRGF</sequence>
<feature type="domain" description="Glycosyl transferase 64" evidence="7">
    <location>
        <begin position="216"/>
        <end position="464"/>
    </location>
</feature>
<evidence type="ECO:0000256" key="3">
    <source>
        <dbReference type="ARBA" id="ARBA00023136"/>
    </source>
</evidence>
<evidence type="ECO:0000256" key="5">
    <source>
        <dbReference type="SAM" id="MobiDB-lite"/>
    </source>
</evidence>
<accession>A0AAD3H9G7</accession>
<keyword evidence="2" id="KW-0808">Transferase</keyword>
<feature type="compositionally biased region" description="Basic and acidic residues" evidence="5">
    <location>
        <begin position="1"/>
        <end position="11"/>
    </location>
</feature>
<proteinExistence type="predicted"/>
<dbReference type="AlphaFoldDB" id="A0AAD3H9G7"/>
<feature type="region of interest" description="Disordered" evidence="5">
    <location>
        <begin position="118"/>
        <end position="139"/>
    </location>
</feature>
<dbReference type="InterPro" id="IPR004263">
    <property type="entry name" value="Exostosin"/>
</dbReference>